<proteinExistence type="predicted"/>
<dbReference type="GO" id="GO:0016020">
    <property type="term" value="C:membrane"/>
    <property type="evidence" value="ECO:0007669"/>
    <property type="project" value="InterPro"/>
</dbReference>
<accession>A0A0N1HU01</accession>
<dbReference type="AlphaFoldDB" id="A0A0N1HU01"/>
<sequence length="398" mass="45835">MSLVMFSKPMGRVLIGVISLVVILALLFHEDAHRSFDDVLDGRVPDVKSWSPKLPKLPSWSQPQEDHTSFTSSPFGFMPDGPELDAMCTRYRWETYPHRYQRRKIYDLVLLNDELDSLALRMGQMHDVDYFVVVESDLTFSDHQKPLHVLDNWAMFNENHHKMIRVTLNMTGQTFGDAWARETFSRNAMFDQVFPNLQNEQAPNNGDVIIVGDVDELVRPEILIAMRNCQITERVKLWTRFYYYSFQWLHPEGHAEWGHPDATFFQGLNDTILPQSLRTGGATTDIYSAGWHCSYCFGDLQAIVNKVKSFSHQEMNTPDFTDPSKILQRVRNGVDLFNRGNLYRIDKNLDVPDFVTRNIDRFGWILNRDGEDGGFRDTWDLISREQSNGPGSVGATTG</sequence>
<comment type="caution">
    <text evidence="1">The sequence shown here is derived from an EMBL/GenBank/DDBJ whole genome shotgun (WGS) entry which is preliminary data.</text>
</comment>
<dbReference type="PANTHER" id="PTHR12224">
    <property type="entry name" value="BETA-1,4-MANNOSYL-GLYCOPROTEIN BETA-1,4-N-ACETYLGLUCOSAMINYL-TRANSFERASE"/>
    <property type="match status" value="1"/>
</dbReference>
<dbReference type="PANTHER" id="PTHR12224:SF0">
    <property type="entry name" value="BETA-1,4-MANNOSYL-GLYCOPROTEIN 4-BETA-N-ACETYLGLUCOSAMINYLTRANSFERASE"/>
    <property type="match status" value="1"/>
</dbReference>
<evidence type="ECO:0000313" key="1">
    <source>
        <dbReference type="EMBL" id="KPI42700.1"/>
    </source>
</evidence>
<dbReference type="Pfam" id="PF04724">
    <property type="entry name" value="Glyco_transf_17"/>
    <property type="match status" value="1"/>
</dbReference>
<evidence type="ECO:0008006" key="3">
    <source>
        <dbReference type="Google" id="ProtNLM"/>
    </source>
</evidence>
<dbReference type="VEuPathDB" id="FungiDB:AB675_1917"/>
<dbReference type="InterPro" id="IPR006813">
    <property type="entry name" value="Glyco_trans_17"/>
</dbReference>
<dbReference type="STRING" id="1664694.A0A0N1HU01"/>
<evidence type="ECO:0000313" key="2">
    <source>
        <dbReference type="Proteomes" id="UP000038010"/>
    </source>
</evidence>
<dbReference type="OrthoDB" id="6474464at2759"/>
<dbReference type="EMBL" id="LFJN01000006">
    <property type="protein sequence ID" value="KPI42700.1"/>
    <property type="molecule type" value="Genomic_DNA"/>
</dbReference>
<name>A0A0N1HU01_9EURO</name>
<dbReference type="GO" id="GO:0003830">
    <property type="term" value="F:beta-1,4-mannosylglycoprotein 4-beta-N-acetylglucosaminyltransferase activity"/>
    <property type="evidence" value="ECO:0007669"/>
    <property type="project" value="InterPro"/>
</dbReference>
<gene>
    <name evidence="1" type="ORF">AB675_1917</name>
</gene>
<reference evidence="1 2" key="1">
    <citation type="submission" date="2015-06" db="EMBL/GenBank/DDBJ databases">
        <title>Draft genome of the ant-associated black yeast Phialophora attae CBS 131958.</title>
        <authorList>
            <person name="Moreno L.F."/>
            <person name="Stielow B.J."/>
            <person name="de Hoog S."/>
            <person name="Vicente V.A."/>
            <person name="Weiss V.A."/>
            <person name="de Vries M."/>
            <person name="Cruz L.M."/>
            <person name="Souza E.M."/>
        </authorList>
    </citation>
    <scope>NUCLEOTIDE SEQUENCE [LARGE SCALE GENOMIC DNA]</scope>
    <source>
        <strain evidence="1 2">CBS 131958</strain>
    </source>
</reference>
<protein>
    <recommendedName>
        <fullName evidence="3">Beta-1,4-mannosyl-glycoprotein 4-beta-N-acetylglucosaminyltransferase</fullName>
    </recommendedName>
</protein>
<keyword evidence="2" id="KW-1185">Reference proteome</keyword>
<organism evidence="1 2">
    <name type="scientific">Cyphellophora attinorum</name>
    <dbReference type="NCBI Taxonomy" id="1664694"/>
    <lineage>
        <taxon>Eukaryota</taxon>
        <taxon>Fungi</taxon>
        <taxon>Dikarya</taxon>
        <taxon>Ascomycota</taxon>
        <taxon>Pezizomycotina</taxon>
        <taxon>Eurotiomycetes</taxon>
        <taxon>Chaetothyriomycetidae</taxon>
        <taxon>Chaetothyriales</taxon>
        <taxon>Cyphellophoraceae</taxon>
        <taxon>Cyphellophora</taxon>
    </lineage>
</organism>
<dbReference type="RefSeq" id="XP_018002663.1">
    <property type="nucleotide sequence ID" value="XM_018141844.1"/>
</dbReference>
<dbReference type="GO" id="GO:0006044">
    <property type="term" value="P:N-acetylglucosamine metabolic process"/>
    <property type="evidence" value="ECO:0007669"/>
    <property type="project" value="TreeGrafter"/>
</dbReference>
<dbReference type="GeneID" id="28733723"/>
<dbReference type="Proteomes" id="UP000038010">
    <property type="component" value="Unassembled WGS sequence"/>
</dbReference>